<proteinExistence type="predicted"/>
<keyword evidence="1" id="KW-0472">Membrane</keyword>
<dbReference type="PANTHER" id="PTHR31061:SF24">
    <property type="entry name" value="LD22376P"/>
    <property type="match status" value="1"/>
</dbReference>
<accession>A0A9P0A7W1</accession>
<dbReference type="EMBL" id="OU963864">
    <property type="protein sequence ID" value="CAH0386555.1"/>
    <property type="molecule type" value="Genomic_DNA"/>
</dbReference>
<feature type="transmembrane region" description="Helical" evidence="1">
    <location>
        <begin position="214"/>
        <end position="233"/>
    </location>
</feature>
<keyword evidence="1" id="KW-0812">Transmembrane</keyword>
<gene>
    <name evidence="3" type="ORF">BEMITA_LOCUS5651</name>
</gene>
<dbReference type="KEGG" id="btab:109029963"/>
<dbReference type="Proteomes" id="UP001152759">
    <property type="component" value="Chromosome 3"/>
</dbReference>
<reference evidence="3" key="1">
    <citation type="submission" date="2021-12" db="EMBL/GenBank/DDBJ databases">
        <authorList>
            <person name="King R."/>
        </authorList>
    </citation>
    <scope>NUCLEOTIDE SEQUENCE</scope>
</reference>
<feature type="transmembrane region" description="Helical" evidence="1">
    <location>
        <begin position="284"/>
        <end position="303"/>
    </location>
</feature>
<evidence type="ECO:0000259" key="2">
    <source>
        <dbReference type="Pfam" id="PF07786"/>
    </source>
</evidence>
<feature type="transmembrane region" description="Helical" evidence="1">
    <location>
        <begin position="467"/>
        <end position="489"/>
    </location>
</feature>
<dbReference type="InterPro" id="IPR012429">
    <property type="entry name" value="HGSNAT_cat"/>
</dbReference>
<feature type="transmembrane region" description="Helical" evidence="1">
    <location>
        <begin position="404"/>
        <end position="425"/>
    </location>
</feature>
<feature type="transmembrane region" description="Helical" evidence="1">
    <location>
        <begin position="254"/>
        <end position="272"/>
    </location>
</feature>
<keyword evidence="4" id="KW-1185">Reference proteome</keyword>
<evidence type="ECO:0000256" key="1">
    <source>
        <dbReference type="SAM" id="Phobius"/>
    </source>
</evidence>
<protein>
    <recommendedName>
        <fullName evidence="2">Heparan-alpha-glucosaminide N-acetyltransferase catalytic domain-containing protein</fullName>
    </recommendedName>
</protein>
<dbReference type="Pfam" id="PF07786">
    <property type="entry name" value="HGSNAT_cat"/>
    <property type="match status" value="1"/>
</dbReference>
<organism evidence="3 4">
    <name type="scientific">Bemisia tabaci</name>
    <name type="common">Sweetpotato whitefly</name>
    <name type="synonym">Aleurodes tabaci</name>
    <dbReference type="NCBI Taxonomy" id="7038"/>
    <lineage>
        <taxon>Eukaryota</taxon>
        <taxon>Metazoa</taxon>
        <taxon>Ecdysozoa</taxon>
        <taxon>Arthropoda</taxon>
        <taxon>Hexapoda</taxon>
        <taxon>Insecta</taxon>
        <taxon>Pterygota</taxon>
        <taxon>Neoptera</taxon>
        <taxon>Paraneoptera</taxon>
        <taxon>Hemiptera</taxon>
        <taxon>Sternorrhyncha</taxon>
        <taxon>Aleyrodoidea</taxon>
        <taxon>Aleyrodidae</taxon>
        <taxon>Aleyrodinae</taxon>
        <taxon>Bemisia</taxon>
    </lineage>
</organism>
<feature type="transmembrane region" description="Helical" evidence="1">
    <location>
        <begin position="534"/>
        <end position="555"/>
    </location>
</feature>
<feature type="transmembrane region" description="Helical" evidence="1">
    <location>
        <begin position="323"/>
        <end position="342"/>
    </location>
</feature>
<feature type="transmembrane region" description="Helical" evidence="1">
    <location>
        <begin position="510"/>
        <end position="528"/>
    </location>
</feature>
<dbReference type="AlphaFoldDB" id="A0A9P0A7W1"/>
<dbReference type="PANTHER" id="PTHR31061">
    <property type="entry name" value="LD22376P"/>
    <property type="match status" value="1"/>
</dbReference>
<sequence>MWFEDPGTEEFRGLNLKTLDVDEAYLNITLTPDAPQSLHLYSLTSNCHQCPYSLVTSIAFSTILTVSAAWHTKWRLYADKSATLHKPVSDSRLLHCEFSSPDLGEFGVYDVLVTEDRCHVHTAKTPVNIYAPLILAVLAILALLTGYIILENFLESRKKVIDEDDPDYEKSPKRRVNCVDTFRGFAIILMIFINDGGASYVFLEHATWDGIHLADFIFPWFLWIMGVCIPLSVRSSMKTGAPRYQVLGRILRRTFLLFLIGVALGTVVDKPFLESIRIMGVLQRIAICYFVVAFFATILYFNVNFKNKFLVALKDLIIPLPQWVFHGAIVAFHTWVVFTIAAPGCPKGYMGPGGIQNNGIYKNCTGGISGHIDRTILGVEHTRIFPWSGVVNVYKGLPLESEGVFSSLLAIFQTFLGAQAGYILLHQKSVASQVKRWFLWGFTCGLVGIGLNYPWSNPLIPIVKDLWTMSFVLITSSLAFFFLGILAIICDHSRIWSGAPFSFTGKNSTFLYIGHFLCYQMFPWHWIWGKMNTHTIQLAENLWGLSLWILFAYYLHRKKFYLTL</sequence>
<feature type="transmembrane region" description="Helical" evidence="1">
    <location>
        <begin position="129"/>
        <end position="150"/>
    </location>
</feature>
<keyword evidence="1" id="KW-1133">Transmembrane helix</keyword>
<feature type="transmembrane region" description="Helical" evidence="1">
    <location>
        <begin position="437"/>
        <end position="455"/>
    </location>
</feature>
<evidence type="ECO:0000313" key="3">
    <source>
        <dbReference type="EMBL" id="CAH0386555.1"/>
    </source>
</evidence>
<feature type="domain" description="Heparan-alpha-glucosaminide N-acetyltransferase catalytic" evidence="2">
    <location>
        <begin position="175"/>
        <end position="312"/>
    </location>
</feature>
<evidence type="ECO:0000313" key="4">
    <source>
        <dbReference type="Proteomes" id="UP001152759"/>
    </source>
</evidence>
<feature type="transmembrane region" description="Helical" evidence="1">
    <location>
        <begin position="182"/>
        <end position="202"/>
    </location>
</feature>
<name>A0A9P0A7W1_BEMTA</name>